<dbReference type="SMART" id="SM00901">
    <property type="entry name" value="FRG"/>
    <property type="match status" value="1"/>
</dbReference>
<dbReference type="AlphaFoldDB" id="A0A2G6MSX1"/>
<gene>
    <name evidence="2" type="ORF">CSA25_02090</name>
</gene>
<name>A0A2G6MSX1_9BACT</name>
<evidence type="ECO:0000313" key="2">
    <source>
        <dbReference type="EMBL" id="PIE63081.1"/>
    </source>
</evidence>
<organism evidence="2 3">
    <name type="scientific">Desulfobacter postgatei</name>
    <dbReference type="NCBI Taxonomy" id="2293"/>
    <lineage>
        <taxon>Bacteria</taxon>
        <taxon>Pseudomonadati</taxon>
        <taxon>Thermodesulfobacteriota</taxon>
        <taxon>Desulfobacteria</taxon>
        <taxon>Desulfobacterales</taxon>
        <taxon>Desulfobacteraceae</taxon>
        <taxon>Desulfobacter</taxon>
    </lineage>
</organism>
<dbReference type="Pfam" id="PF08867">
    <property type="entry name" value="FRG"/>
    <property type="match status" value="1"/>
</dbReference>
<feature type="domain" description="FRG" evidence="1">
    <location>
        <begin position="19"/>
        <end position="123"/>
    </location>
</feature>
<comment type="caution">
    <text evidence="2">The sequence shown here is derived from an EMBL/GenBank/DDBJ whole genome shotgun (WGS) entry which is preliminary data.</text>
</comment>
<dbReference type="Proteomes" id="UP000231203">
    <property type="component" value="Unassembled WGS sequence"/>
</dbReference>
<evidence type="ECO:0000259" key="1">
    <source>
        <dbReference type="SMART" id="SM00901"/>
    </source>
</evidence>
<dbReference type="InterPro" id="IPR014966">
    <property type="entry name" value="FRG-dom"/>
</dbReference>
<sequence length="227" mass="26383">MRDKLYSWLSNNKLNAKADEFDIWYRGVRLDDEPYGLTPSSEREIDTVEGERVMFPDFERQSKQLGAFEPFWSIYIRMRHHRMPTRLLDWSEGHLIALYFATSGDESWYASKNEKNELNPVVLFIFPQFLNYLSAYHSEYGQKKFRLSIKKSIKANRSMPFDLPATVCLVWRTDQVQKNIRCTTTAEFTGEGTESGGTTCSSPVKRLVERSRCAEAASIHIFKTIPL</sequence>
<reference evidence="2 3" key="1">
    <citation type="submission" date="2017-10" db="EMBL/GenBank/DDBJ databases">
        <title>Novel microbial diversity and functional potential in the marine mammal oral microbiome.</title>
        <authorList>
            <person name="Dudek N.K."/>
            <person name="Sun C.L."/>
            <person name="Burstein D."/>
            <person name="Kantor R.S."/>
            <person name="Aliaga Goltsman D.S."/>
            <person name="Bik E.M."/>
            <person name="Thomas B.C."/>
            <person name="Banfield J.F."/>
            <person name="Relman D.A."/>
        </authorList>
    </citation>
    <scope>NUCLEOTIDE SEQUENCE [LARGE SCALE GENOMIC DNA]</scope>
    <source>
        <strain evidence="2">DOLJORAL78_47_202</strain>
    </source>
</reference>
<protein>
    <recommendedName>
        <fullName evidence="1">FRG domain-containing protein</fullName>
    </recommendedName>
</protein>
<proteinExistence type="predicted"/>
<accession>A0A2G6MSX1</accession>
<dbReference type="EMBL" id="PDTI01000017">
    <property type="protein sequence ID" value="PIE63081.1"/>
    <property type="molecule type" value="Genomic_DNA"/>
</dbReference>
<evidence type="ECO:0000313" key="3">
    <source>
        <dbReference type="Proteomes" id="UP000231203"/>
    </source>
</evidence>